<keyword evidence="3" id="KW-0276">Fatty acid metabolism</keyword>
<dbReference type="InterPro" id="IPR000089">
    <property type="entry name" value="Biotin_lipoyl"/>
</dbReference>
<evidence type="ECO:0000259" key="9">
    <source>
        <dbReference type="PROSITE" id="PS50991"/>
    </source>
</evidence>
<feature type="domain" description="Lipoyl-binding" evidence="8">
    <location>
        <begin position="557"/>
        <end position="633"/>
    </location>
</feature>
<feature type="region of interest" description="Disordered" evidence="7">
    <location>
        <begin position="1"/>
        <end position="24"/>
    </location>
</feature>
<dbReference type="GO" id="GO:0009317">
    <property type="term" value="C:acetyl-CoA carboxylase complex"/>
    <property type="evidence" value="ECO:0007669"/>
    <property type="project" value="InterPro"/>
</dbReference>
<evidence type="ECO:0000256" key="4">
    <source>
        <dbReference type="ARBA" id="ARBA00023098"/>
    </source>
</evidence>
<feature type="domain" description="Pyruvate carboxyltransferase" evidence="9">
    <location>
        <begin position="31"/>
        <end position="291"/>
    </location>
</feature>
<dbReference type="InterPro" id="IPR011053">
    <property type="entry name" value="Single_hybrid_motif"/>
</dbReference>
<sequence length="635" mass="71408">MKKRPIKTNGLCPSASPDKNLKNGEFAPKRVKITDTTLRDGHQSLWATRMSTAEMLPIVEKMDKIGYWSLEVWGGATFDVSLRYLNEDPWDRLSELRSHIKNTKLQMLLRGQNIVGYRNYPDDLLEAFIAKAAERGLDIFRIFDALNDTRNLAQAIKLVKKYNKSVQGTLCYTISPIHTVKYYLQKAREQSELGIDSICIKDMAGILSPQQASELVSALKSEFKFPIQLHSHASSGMVVATYLKAIEAGVDSIDTAHAPLAFSFSQPAVETIVAMLEGTNFNPGLNLTLIEEVSEYFEKIRQEKNLVVEKTVDEMVITHQIPGGMASNLLAQLKEQKATERLKEVLEEVPRVRRDLGYPPLVTPTSQIVGVQAVFNVLAGERYKIVPKEVKDYVKGLYGKPPAPIKESIRKKILGNEKPITTRPADLLEPILAKVKAEVPKDLILKEEDYISYALFPEVALKFFNWRKNPQAQKVTANTKEVEVNENEGVKVVKELIELANKNNLAELEWDYGGNKIKIRRITNIVAEPIPEPIRTNATKVEKPSPVEAKPEPVKKYEEIKSPMVGVFYSRPRPDAPPFVEKGDVVDPGQPLCIIEAMKLMNEIEAEKRLKIIEILVEDGESVEYGKPLFLVEPA</sequence>
<dbReference type="PANTHER" id="PTHR43778">
    <property type="entry name" value="PYRUVATE CARBOXYLASE"/>
    <property type="match status" value="1"/>
</dbReference>
<gene>
    <name evidence="10" type="primary">accB</name>
    <name evidence="10" type="ORF">ENW73_08345</name>
</gene>
<dbReference type="NCBIfam" id="TIGR00531">
    <property type="entry name" value="BCCP"/>
    <property type="match status" value="1"/>
</dbReference>
<evidence type="ECO:0000256" key="6">
    <source>
        <dbReference type="ARBA" id="ARBA00023267"/>
    </source>
</evidence>
<dbReference type="GO" id="GO:0003989">
    <property type="term" value="F:acetyl-CoA carboxylase activity"/>
    <property type="evidence" value="ECO:0007669"/>
    <property type="project" value="InterPro"/>
</dbReference>
<evidence type="ECO:0000256" key="2">
    <source>
        <dbReference type="ARBA" id="ARBA00022516"/>
    </source>
</evidence>
<dbReference type="AlphaFoldDB" id="A0A7C6AAA6"/>
<dbReference type="PRINTS" id="PR01071">
    <property type="entry name" value="ACOABIOTINCC"/>
</dbReference>
<dbReference type="PROSITE" id="PS00188">
    <property type="entry name" value="BIOTIN"/>
    <property type="match status" value="1"/>
</dbReference>
<dbReference type="Pfam" id="PF02436">
    <property type="entry name" value="PYC_OADA"/>
    <property type="match status" value="1"/>
</dbReference>
<keyword evidence="2" id="KW-0444">Lipid biosynthesis</keyword>
<dbReference type="GO" id="GO:0006094">
    <property type="term" value="P:gluconeogenesis"/>
    <property type="evidence" value="ECO:0007669"/>
    <property type="project" value="TreeGrafter"/>
</dbReference>
<dbReference type="SUPFAM" id="SSF89000">
    <property type="entry name" value="post-HMGL domain-like"/>
    <property type="match status" value="1"/>
</dbReference>
<dbReference type="InterPro" id="IPR000891">
    <property type="entry name" value="PYR_CT"/>
</dbReference>
<dbReference type="InterPro" id="IPR013785">
    <property type="entry name" value="Aldolase_TIM"/>
</dbReference>
<keyword evidence="6" id="KW-0092">Biotin</keyword>
<dbReference type="CDD" id="cd07937">
    <property type="entry name" value="DRE_TIM_PC_TC_5S"/>
    <property type="match status" value="1"/>
</dbReference>
<dbReference type="Gene3D" id="3.20.20.70">
    <property type="entry name" value="Aldolase class I"/>
    <property type="match status" value="1"/>
</dbReference>
<evidence type="ECO:0000256" key="1">
    <source>
        <dbReference type="ARBA" id="ARBA00005194"/>
    </source>
</evidence>
<protein>
    <submittedName>
        <fullName evidence="10">Acetyl-CoA carboxylase biotin carboxyl carrier protein</fullName>
    </submittedName>
</protein>
<dbReference type="InterPro" id="IPR055268">
    <property type="entry name" value="PCB-like"/>
</dbReference>
<evidence type="ECO:0000313" key="10">
    <source>
        <dbReference type="EMBL" id="HHS52847.1"/>
    </source>
</evidence>
<dbReference type="Pfam" id="PF00682">
    <property type="entry name" value="HMGL-like"/>
    <property type="match status" value="1"/>
</dbReference>
<dbReference type="InterPro" id="IPR003379">
    <property type="entry name" value="Carboxylase_cons_dom"/>
</dbReference>
<dbReference type="Pfam" id="PF00364">
    <property type="entry name" value="Biotin_lipoyl"/>
    <property type="match status" value="1"/>
</dbReference>
<evidence type="ECO:0000259" key="8">
    <source>
        <dbReference type="PROSITE" id="PS50968"/>
    </source>
</evidence>
<dbReference type="UniPathway" id="UPA00094"/>
<dbReference type="CDD" id="cd06850">
    <property type="entry name" value="biotinyl_domain"/>
    <property type="match status" value="1"/>
</dbReference>
<comment type="pathway">
    <text evidence="1">Lipid metabolism; fatty acid biosynthesis.</text>
</comment>
<dbReference type="GO" id="GO:0004736">
    <property type="term" value="F:pyruvate carboxylase activity"/>
    <property type="evidence" value="ECO:0007669"/>
    <property type="project" value="UniProtKB-ARBA"/>
</dbReference>
<dbReference type="NCBIfam" id="NF006761">
    <property type="entry name" value="PRK09282.1"/>
    <property type="match status" value="1"/>
</dbReference>
<dbReference type="PROSITE" id="PS50968">
    <property type="entry name" value="BIOTINYL_LIPOYL"/>
    <property type="match status" value="1"/>
</dbReference>
<dbReference type="PANTHER" id="PTHR43778:SF2">
    <property type="entry name" value="PYRUVATE CARBOXYLASE, MITOCHONDRIAL"/>
    <property type="match status" value="1"/>
</dbReference>
<dbReference type="InterPro" id="IPR001249">
    <property type="entry name" value="AcCoA_biotinCC"/>
</dbReference>
<dbReference type="GO" id="GO:0006633">
    <property type="term" value="P:fatty acid biosynthetic process"/>
    <property type="evidence" value="ECO:0007669"/>
    <property type="project" value="UniProtKB-UniPathway"/>
</dbReference>
<reference evidence="10" key="1">
    <citation type="journal article" date="2020" name="mSystems">
        <title>Genome- and Community-Level Interaction Insights into Carbon Utilization and Element Cycling Functions of Hydrothermarchaeota in Hydrothermal Sediment.</title>
        <authorList>
            <person name="Zhou Z."/>
            <person name="Liu Y."/>
            <person name="Xu W."/>
            <person name="Pan J."/>
            <person name="Luo Z.H."/>
            <person name="Li M."/>
        </authorList>
    </citation>
    <scope>NUCLEOTIDE SEQUENCE [LARGE SCALE GENOMIC DNA]</scope>
    <source>
        <strain evidence="10">SpSt-876</strain>
    </source>
</reference>
<dbReference type="EMBL" id="DTLI01000198">
    <property type="protein sequence ID" value="HHS52847.1"/>
    <property type="molecule type" value="Genomic_DNA"/>
</dbReference>
<evidence type="ECO:0000256" key="5">
    <source>
        <dbReference type="ARBA" id="ARBA00023160"/>
    </source>
</evidence>
<dbReference type="InterPro" id="IPR001882">
    <property type="entry name" value="Biotin_BS"/>
</dbReference>
<accession>A0A7C6AAA6</accession>
<name>A0A7C6AAA6_UNCW3</name>
<dbReference type="SUPFAM" id="SSF51230">
    <property type="entry name" value="Single hybrid motif"/>
    <property type="match status" value="1"/>
</dbReference>
<proteinExistence type="predicted"/>
<keyword evidence="4" id="KW-0443">Lipid metabolism</keyword>
<comment type="caution">
    <text evidence="10">The sequence shown here is derived from an EMBL/GenBank/DDBJ whole genome shotgun (WGS) entry which is preliminary data.</text>
</comment>
<keyword evidence="5" id="KW-0275">Fatty acid biosynthesis</keyword>
<evidence type="ECO:0000256" key="3">
    <source>
        <dbReference type="ARBA" id="ARBA00022832"/>
    </source>
</evidence>
<dbReference type="SUPFAM" id="SSF51569">
    <property type="entry name" value="Aldolase"/>
    <property type="match status" value="1"/>
</dbReference>
<dbReference type="PROSITE" id="PS50991">
    <property type="entry name" value="PYR_CT"/>
    <property type="match status" value="1"/>
</dbReference>
<dbReference type="Gene3D" id="2.40.50.100">
    <property type="match status" value="1"/>
</dbReference>
<evidence type="ECO:0000256" key="7">
    <source>
        <dbReference type="SAM" id="MobiDB-lite"/>
    </source>
</evidence>
<organism evidence="10">
    <name type="scientific">candidate division WOR-3 bacterium</name>
    <dbReference type="NCBI Taxonomy" id="2052148"/>
    <lineage>
        <taxon>Bacteria</taxon>
        <taxon>Bacteria division WOR-3</taxon>
    </lineage>
</organism>